<evidence type="ECO:0000313" key="1">
    <source>
        <dbReference type="EMBL" id="ADN13336.1"/>
    </source>
</evidence>
<dbReference type="eggNOG" id="COG4403">
    <property type="taxonomic scope" value="Bacteria"/>
</dbReference>
<evidence type="ECO:0000313" key="2">
    <source>
        <dbReference type="Proteomes" id="UP000008206"/>
    </source>
</evidence>
<gene>
    <name evidence="1" type="ordered locus">Cyan7822_1335</name>
</gene>
<dbReference type="Pfam" id="PF17914">
    <property type="entry name" value="HopA1"/>
    <property type="match status" value="1"/>
</dbReference>
<name>E0UHS9_GLOV7</name>
<dbReference type="AlphaFoldDB" id="E0UHS9"/>
<dbReference type="KEGG" id="cyj:Cyan7822_1335"/>
<proteinExistence type="predicted"/>
<dbReference type="EMBL" id="CP002198">
    <property type="protein sequence ID" value="ADN13336.1"/>
    <property type="molecule type" value="Genomic_DNA"/>
</dbReference>
<keyword evidence="2" id="KW-1185">Reference proteome</keyword>
<protein>
    <submittedName>
        <fullName evidence="1">Uncharacterized protein</fullName>
    </submittedName>
</protein>
<organism evidence="1 2">
    <name type="scientific">Gloeothece verrucosa (strain PCC 7822)</name>
    <name type="common">Cyanothece sp. (strain PCC 7822)</name>
    <dbReference type="NCBI Taxonomy" id="497965"/>
    <lineage>
        <taxon>Bacteria</taxon>
        <taxon>Bacillati</taxon>
        <taxon>Cyanobacteriota</taxon>
        <taxon>Cyanophyceae</taxon>
        <taxon>Oscillatoriophycideae</taxon>
        <taxon>Chroococcales</taxon>
        <taxon>Aphanothecaceae</taxon>
        <taxon>Gloeothece</taxon>
        <taxon>Gloeothece verrucosa</taxon>
    </lineage>
</organism>
<dbReference type="InterPro" id="IPR040871">
    <property type="entry name" value="HopA1"/>
</dbReference>
<reference evidence="2" key="1">
    <citation type="journal article" date="2011" name="MBio">
        <title>Novel metabolic attributes of the genus Cyanothece, comprising a group of unicellular nitrogen-fixing Cyanobacteria.</title>
        <authorList>
            <person name="Bandyopadhyay A."/>
            <person name="Elvitigala T."/>
            <person name="Welsh E."/>
            <person name="Stockel J."/>
            <person name="Liberton M."/>
            <person name="Min H."/>
            <person name="Sherman L.A."/>
            <person name="Pakrasi H.B."/>
        </authorList>
    </citation>
    <scope>NUCLEOTIDE SEQUENCE [LARGE SCALE GENOMIC DNA]</scope>
    <source>
        <strain evidence="2">PCC 7822</strain>
    </source>
</reference>
<dbReference type="STRING" id="497965.Cyan7822_1335"/>
<dbReference type="HOGENOM" id="CLU_766668_0_0_3"/>
<dbReference type="Proteomes" id="UP000008206">
    <property type="component" value="Chromosome"/>
</dbReference>
<accession>E0UHS9</accession>
<sequence length="349" mass="39811">MEGLELIHDIATHIKIQSADFLVNHKIYQLPEVSAELVKQLQKLPKSIQEKYLNSHLKKLLYDISHEGNHLKPQKSTKILDDPIGLENTHEEVDWEFCTTLHHNNQGQGSFFPNFQVIRKDSDGSLAVQNLGVILNIEPKRHLPSEQQLADVGDTVAIAMPSHQLRLGYYVAVGNAISPPGKQAILLYYNFSPEGAFTIMKKLTTGLNELGVFFNFLVRYNPVDYGGHYSAFLRFYKEEYAQVAQVSENIYRNNQSYFKISIPAFTKKLAPGLGLAEDPEKPFYFMEDCSMNRCQIITNALLEAHQKNNESPQARMKYIIKHFEEIGIDLEHPYLNPGSEDIYTPLEID</sequence>